<dbReference type="RefSeq" id="WP_149074451.1">
    <property type="nucleotide sequence ID" value="NZ_CP043329.1"/>
</dbReference>
<keyword evidence="3" id="KW-1185">Reference proteome</keyword>
<dbReference type="AlphaFoldDB" id="A0A5C0VFZ2"/>
<accession>A0A5C0VFZ2</accession>
<sequence length="340" mass="38943">MSNFNKEKKAEALVTLGAYMLQPDEQLQQLILQAKNKNGWFTEREVSNAVKAVASSLNTEDLAYWLNNYEFNTSAKKIGLVLAGNIPMVGFHDIICVLLAGHHTLIKLSSQDDMLIPYILNKLIEIEPEFKSQISFVHRLENFDAIIATGSNNTSRYFEYYFSKVPHIIRKNRNSIAVLSGNESETELKALGKDILDFYGLGCRNVSKVLVPKDYNFIPFFEAIEEYNTIINHHKYQNNYDYNKSIYLVNKVEHLDNGFLLLTRNEQLSSPLSVLYFEEYDDLKTAEVYIKEKSEQIQVVITHLNLDIPNAKASFGESQQPKLWDYADGIDTMKFLAALN</sequence>
<keyword evidence="1" id="KW-0521">NADP</keyword>
<name>A0A5C0VFZ2_9SPHI</name>
<dbReference type="KEGG" id="pej:FYC62_07045"/>
<dbReference type="GO" id="GO:0003995">
    <property type="term" value="F:acyl-CoA dehydrogenase activity"/>
    <property type="evidence" value="ECO:0007669"/>
    <property type="project" value="InterPro"/>
</dbReference>
<dbReference type="InterPro" id="IPR008670">
    <property type="entry name" value="CoA_reduct_LuxC"/>
</dbReference>
<organism evidence="2 3">
    <name type="scientific">Pedobacter aquae</name>
    <dbReference type="NCBI Taxonomy" id="2605747"/>
    <lineage>
        <taxon>Bacteria</taxon>
        <taxon>Pseudomonadati</taxon>
        <taxon>Bacteroidota</taxon>
        <taxon>Sphingobacteriia</taxon>
        <taxon>Sphingobacteriales</taxon>
        <taxon>Sphingobacteriaceae</taxon>
        <taxon>Pedobacter</taxon>
    </lineage>
</organism>
<dbReference type="Pfam" id="PF05893">
    <property type="entry name" value="LuxC"/>
    <property type="match status" value="1"/>
</dbReference>
<evidence type="ECO:0000256" key="1">
    <source>
        <dbReference type="ARBA" id="ARBA00022857"/>
    </source>
</evidence>
<dbReference type="EMBL" id="CP043329">
    <property type="protein sequence ID" value="QEK51446.1"/>
    <property type="molecule type" value="Genomic_DNA"/>
</dbReference>
<proteinExistence type="predicted"/>
<dbReference type="Proteomes" id="UP000323653">
    <property type="component" value="Chromosome"/>
</dbReference>
<evidence type="ECO:0000313" key="2">
    <source>
        <dbReference type="EMBL" id="QEK51446.1"/>
    </source>
</evidence>
<evidence type="ECO:0000313" key="3">
    <source>
        <dbReference type="Proteomes" id="UP000323653"/>
    </source>
</evidence>
<protein>
    <submittedName>
        <fullName evidence="2">Acyl-CoA reductase</fullName>
    </submittedName>
</protein>
<gene>
    <name evidence="2" type="ORF">FYC62_07045</name>
</gene>
<dbReference type="GO" id="GO:0008218">
    <property type="term" value="P:bioluminescence"/>
    <property type="evidence" value="ECO:0007669"/>
    <property type="project" value="InterPro"/>
</dbReference>
<reference evidence="2 3" key="1">
    <citation type="submission" date="2019-08" db="EMBL/GenBank/DDBJ databases">
        <title>Pedobacter sp. nov., isolated from Han river, South Korea.</title>
        <authorList>
            <person name="Lee D.-H."/>
            <person name="Kim Y.-S."/>
            <person name="Hwang E.-M."/>
            <person name="Le Tran T.C."/>
            <person name="Cha C.-J."/>
        </authorList>
    </citation>
    <scope>NUCLEOTIDE SEQUENCE [LARGE SCALE GENOMIC DNA]</scope>
    <source>
        <strain evidence="2 3">CJ43</strain>
    </source>
</reference>